<dbReference type="RefSeq" id="WP_183567057.1">
    <property type="nucleotide sequence ID" value="NZ_JACHOP010000004.1"/>
</dbReference>
<dbReference type="CDD" id="cd08646">
    <property type="entry name" value="FMT_core_Met-tRNA-FMT_N"/>
    <property type="match status" value="1"/>
</dbReference>
<keyword evidence="12" id="KW-1185">Reference proteome</keyword>
<dbReference type="NCBIfam" id="TIGR00460">
    <property type="entry name" value="fmt"/>
    <property type="match status" value="1"/>
</dbReference>
<evidence type="ECO:0000256" key="3">
    <source>
        <dbReference type="ARBA" id="ARBA00012261"/>
    </source>
</evidence>
<dbReference type="HAMAP" id="MF_00182">
    <property type="entry name" value="Formyl_trans"/>
    <property type="match status" value="1"/>
</dbReference>
<dbReference type="InterPro" id="IPR044135">
    <property type="entry name" value="Met-tRNA-FMT_C"/>
</dbReference>
<comment type="catalytic activity">
    <reaction evidence="7 8">
        <text>L-methionyl-tRNA(fMet) + (6R)-10-formyltetrahydrofolate = N-formyl-L-methionyl-tRNA(fMet) + (6S)-5,6,7,8-tetrahydrofolate + H(+)</text>
        <dbReference type="Rhea" id="RHEA:24380"/>
        <dbReference type="Rhea" id="RHEA-COMP:9952"/>
        <dbReference type="Rhea" id="RHEA-COMP:9953"/>
        <dbReference type="ChEBI" id="CHEBI:15378"/>
        <dbReference type="ChEBI" id="CHEBI:57453"/>
        <dbReference type="ChEBI" id="CHEBI:78530"/>
        <dbReference type="ChEBI" id="CHEBI:78844"/>
        <dbReference type="ChEBI" id="CHEBI:195366"/>
        <dbReference type="EC" id="2.1.2.9"/>
    </reaction>
</comment>
<dbReference type="InterPro" id="IPR002376">
    <property type="entry name" value="Formyl_transf_N"/>
</dbReference>
<sequence>MRVVFMGTPDFAVPTLARLHADGHTIAAVYTRAPAKAGRGMSLRPSPVHARAEALGLPVLMPATLRSDEAAETFAGHGADVAVVVAYGMLLPQRILDLPRHGCLNLHGSLLPRWRGAAPIQRAVMAGDAESGVGVMRMEAGLDTGPVAMEARVPIAEGMTAGELHDALMPAGADLMGRALARLDAEDLRFTPQAAEGVVYANKITNAEARIDWSRPAAEVARHVNGLSPFPGAYFEADLGKGGERVKVLRALTAEGFSGVPGTLLDAACTVGCGTGAVRLLELRRAGKGGRASGEEFLRGARLAPGATFA</sequence>
<dbReference type="Gene3D" id="3.40.50.170">
    <property type="entry name" value="Formyl transferase, N-terminal domain"/>
    <property type="match status" value="1"/>
</dbReference>
<dbReference type="InterPro" id="IPR037022">
    <property type="entry name" value="Formyl_trans_C_sf"/>
</dbReference>
<dbReference type="Pfam" id="PF00551">
    <property type="entry name" value="Formyl_trans_N"/>
    <property type="match status" value="1"/>
</dbReference>
<dbReference type="InterPro" id="IPR041711">
    <property type="entry name" value="Met-tRNA-FMT_N"/>
</dbReference>
<dbReference type="GO" id="GO:0005829">
    <property type="term" value="C:cytosol"/>
    <property type="evidence" value="ECO:0007669"/>
    <property type="project" value="TreeGrafter"/>
</dbReference>
<evidence type="ECO:0000256" key="6">
    <source>
        <dbReference type="ARBA" id="ARBA00022917"/>
    </source>
</evidence>
<dbReference type="Gene3D" id="3.10.25.10">
    <property type="entry name" value="Formyl transferase, C-terminal domain"/>
    <property type="match status" value="1"/>
</dbReference>
<dbReference type="PANTHER" id="PTHR11138:SF5">
    <property type="entry name" value="METHIONYL-TRNA FORMYLTRANSFERASE, MITOCHONDRIAL"/>
    <property type="match status" value="1"/>
</dbReference>
<keyword evidence="5 8" id="KW-0808">Transferase</keyword>
<evidence type="ECO:0000256" key="1">
    <source>
        <dbReference type="ARBA" id="ARBA00002606"/>
    </source>
</evidence>
<dbReference type="CDD" id="cd08704">
    <property type="entry name" value="Met_tRNA_FMT_C"/>
    <property type="match status" value="1"/>
</dbReference>
<proteinExistence type="inferred from homology"/>
<dbReference type="EMBL" id="JACHOP010000004">
    <property type="protein sequence ID" value="MBB5756745.1"/>
    <property type="molecule type" value="Genomic_DNA"/>
</dbReference>
<dbReference type="SUPFAM" id="SSF50486">
    <property type="entry name" value="FMT C-terminal domain-like"/>
    <property type="match status" value="1"/>
</dbReference>
<evidence type="ECO:0000259" key="9">
    <source>
        <dbReference type="Pfam" id="PF00551"/>
    </source>
</evidence>
<evidence type="ECO:0000256" key="5">
    <source>
        <dbReference type="ARBA" id="ARBA00022679"/>
    </source>
</evidence>
<feature type="domain" description="Formyl transferase C-terminal" evidence="10">
    <location>
        <begin position="203"/>
        <end position="301"/>
    </location>
</feature>
<dbReference type="GO" id="GO:0004479">
    <property type="term" value="F:methionyl-tRNA formyltransferase activity"/>
    <property type="evidence" value="ECO:0007669"/>
    <property type="project" value="UniProtKB-UniRule"/>
</dbReference>
<comment type="similarity">
    <text evidence="2 8">Belongs to the Fmt family.</text>
</comment>
<feature type="domain" description="Formyl transferase N-terminal" evidence="9">
    <location>
        <begin position="1"/>
        <end position="178"/>
    </location>
</feature>
<organism evidence="11 12">
    <name type="scientific">Methylorubrum rhodinum</name>
    <dbReference type="NCBI Taxonomy" id="29428"/>
    <lineage>
        <taxon>Bacteria</taxon>
        <taxon>Pseudomonadati</taxon>
        <taxon>Pseudomonadota</taxon>
        <taxon>Alphaproteobacteria</taxon>
        <taxon>Hyphomicrobiales</taxon>
        <taxon>Methylobacteriaceae</taxon>
        <taxon>Methylorubrum</taxon>
    </lineage>
</organism>
<dbReference type="AlphaFoldDB" id="A0A840ZI00"/>
<evidence type="ECO:0000313" key="11">
    <source>
        <dbReference type="EMBL" id="MBB5756745.1"/>
    </source>
</evidence>
<evidence type="ECO:0000313" key="12">
    <source>
        <dbReference type="Proteomes" id="UP000583454"/>
    </source>
</evidence>
<protein>
    <recommendedName>
        <fullName evidence="4 8">Methionyl-tRNA formyltransferase</fullName>
        <ecNumber evidence="3 8">2.1.2.9</ecNumber>
    </recommendedName>
</protein>
<name>A0A840ZI00_9HYPH</name>
<dbReference type="EC" id="2.1.2.9" evidence="3 8"/>
<comment type="function">
    <text evidence="1 8">Attaches a formyl group to the free amino group of methionyl-tRNA(fMet). The formyl group appears to play a dual role in the initiator identity of N-formylmethionyl-tRNA by promoting its recognition by IF2 and preventing the misappropriation of this tRNA by the elongation apparatus.</text>
</comment>
<dbReference type="InterPro" id="IPR005793">
    <property type="entry name" value="Formyl_trans_C"/>
</dbReference>
<evidence type="ECO:0000256" key="2">
    <source>
        <dbReference type="ARBA" id="ARBA00010699"/>
    </source>
</evidence>
<evidence type="ECO:0000256" key="8">
    <source>
        <dbReference type="HAMAP-Rule" id="MF_00182"/>
    </source>
</evidence>
<keyword evidence="6 8" id="KW-0648">Protein biosynthesis</keyword>
<dbReference type="Proteomes" id="UP000583454">
    <property type="component" value="Unassembled WGS sequence"/>
</dbReference>
<dbReference type="PANTHER" id="PTHR11138">
    <property type="entry name" value="METHIONYL-TRNA FORMYLTRANSFERASE"/>
    <property type="match status" value="1"/>
</dbReference>
<gene>
    <name evidence="8" type="primary">fmt</name>
    <name evidence="11" type="ORF">HNR00_001445</name>
</gene>
<evidence type="ECO:0000256" key="7">
    <source>
        <dbReference type="ARBA" id="ARBA00048558"/>
    </source>
</evidence>
<dbReference type="InterPro" id="IPR011034">
    <property type="entry name" value="Formyl_transferase-like_C_sf"/>
</dbReference>
<evidence type="ECO:0000259" key="10">
    <source>
        <dbReference type="Pfam" id="PF02911"/>
    </source>
</evidence>
<dbReference type="Pfam" id="PF02911">
    <property type="entry name" value="Formyl_trans_C"/>
    <property type="match status" value="1"/>
</dbReference>
<dbReference type="InterPro" id="IPR005794">
    <property type="entry name" value="Fmt"/>
</dbReference>
<evidence type="ECO:0000256" key="4">
    <source>
        <dbReference type="ARBA" id="ARBA00016014"/>
    </source>
</evidence>
<dbReference type="InterPro" id="IPR036477">
    <property type="entry name" value="Formyl_transf_N_sf"/>
</dbReference>
<comment type="caution">
    <text evidence="11">The sequence shown here is derived from an EMBL/GenBank/DDBJ whole genome shotgun (WGS) entry which is preliminary data.</text>
</comment>
<feature type="binding site" evidence="8">
    <location>
        <begin position="109"/>
        <end position="112"/>
    </location>
    <ligand>
        <name>(6S)-5,6,7,8-tetrahydrofolate</name>
        <dbReference type="ChEBI" id="CHEBI:57453"/>
    </ligand>
</feature>
<dbReference type="SUPFAM" id="SSF53328">
    <property type="entry name" value="Formyltransferase"/>
    <property type="match status" value="1"/>
</dbReference>
<accession>A0A840ZI00</accession>
<reference evidence="11 12" key="1">
    <citation type="submission" date="2020-08" db="EMBL/GenBank/DDBJ databases">
        <title>Genomic Encyclopedia of Type Strains, Phase IV (KMG-IV): sequencing the most valuable type-strain genomes for metagenomic binning, comparative biology and taxonomic classification.</title>
        <authorList>
            <person name="Goeker M."/>
        </authorList>
    </citation>
    <scope>NUCLEOTIDE SEQUENCE [LARGE SCALE GENOMIC DNA]</scope>
    <source>
        <strain evidence="11 12">DSM 2163</strain>
    </source>
</reference>